<dbReference type="Proteomes" id="UP000672602">
    <property type="component" value="Unassembled WGS sequence"/>
</dbReference>
<feature type="domain" description="AsmA" evidence="2">
    <location>
        <begin position="1"/>
        <end position="135"/>
    </location>
</feature>
<dbReference type="EMBL" id="JAGMWN010000001">
    <property type="protein sequence ID" value="MBP5856167.1"/>
    <property type="molecule type" value="Genomic_DNA"/>
</dbReference>
<dbReference type="InterPro" id="IPR007844">
    <property type="entry name" value="AsmA"/>
</dbReference>
<comment type="caution">
    <text evidence="3">The sequence shown here is derived from an EMBL/GenBank/DDBJ whole genome shotgun (WGS) entry which is preliminary data.</text>
</comment>
<accession>A0A8J7V1U0</accession>
<reference evidence="3" key="1">
    <citation type="submission" date="2021-04" db="EMBL/GenBank/DDBJ databases">
        <authorList>
            <person name="Zhang D.-C."/>
        </authorList>
    </citation>
    <scope>NUCLEOTIDE SEQUENCE</scope>
    <source>
        <strain evidence="3">CGMCC 1.15697</strain>
    </source>
</reference>
<evidence type="ECO:0000313" key="3">
    <source>
        <dbReference type="EMBL" id="MBP5856167.1"/>
    </source>
</evidence>
<evidence type="ECO:0000256" key="1">
    <source>
        <dbReference type="SAM" id="MobiDB-lite"/>
    </source>
</evidence>
<feature type="region of interest" description="Disordered" evidence="1">
    <location>
        <begin position="737"/>
        <end position="779"/>
    </location>
</feature>
<dbReference type="InterPro" id="IPR052894">
    <property type="entry name" value="AsmA-related"/>
</dbReference>
<sequence length="1098" mass="111256">MRRAWKILIGVLAVLVVIVGGAVAYVLNIDANAYKEDIEAAVQEETGRALKINGPIVLDIGSETVFRISDVTFANADWGSRPQMLTVGAFEAEVRLIPTLFGAPDITRVRLSQVDALIETNEAGVSNTDFTKPGAEGEATEQPPADEPREVEAPEGGPITIPILRDVRIEDITATIRNAQAGTENTVRLDHLTLTGEGADSPLALDMQGAFDDLPLLLNGTLGSPASMQDASTPWNVDVTGDLAGVDVAAKGAITEPTKGRGFDLSVSAVGQELAELAGKLGVDAPKVGPFEVRTTLKGDSDEDLAAEDVTVDIGAPDFIHVTVGGRVASVTKVAGIDLQIGVEGEEIGNLSPVADRFAAQTIPDMGPYNIAMRVSGDLGRGISVTGLDAALGKASLVEVTAKGGVADVVNTSGLDVSLAVRSNEIGNLSEIARSYTGQGVPSLGPLDLAARLVGDLPAPGREGKVAVNDLDFSLGREDLIRLTATGAIGDAVNASGLDVRVAATSPQIGQLDPIAREYAGQGVPSLGPLDVSARILGGIEDGLGVEGLDLALGQEDMIRVTAAGGVADVLARNGIKLDVTARAQEVGNLDTLAKTYAGGQGVPDMGPLDLTLSVEGGMDDKLSIPTIDLDFGRDDTVRLTANGTVDDALKGAGADLAFTLVSPNLGVLGEATGGAVPAIGPVNVSGTVKAGADEPVTLKPFQAKIGGSDLSGSVTADLREAVPSIVAELSSNHFDTGDLTGDSSSGGGASSGGGSAGTSAGTSPAGGSGADDGRVIPGDPLPLDAMKLVNADIAYKAGKLIAAGSEFDGFELAATLQDGSFSIDTMKANVGPGTLNGTVSLDASKTPAPLSIDITGDDMDLGLLGGAAGLKGKLEGPLDLRIDLQGQGNSPREIAAGLNGAFSTVVVDSRVRREAVEDAMGPEMARLADVLFGNQGEWVVVNCTLVDYKVTDGLMEANALFIDTDVSTVTGDGEINLKNEELSMGLKPQTGVVSIPLLLTGTLGSPSVIPDPGKTLLSIGGALLTGGGLTAAVAALSASLPDDHPCMASAEAAEKKAAAESEKSAGEKVLDAPSKILEGAGGTVKGLSDGLNKLFGQ</sequence>
<feature type="region of interest" description="Disordered" evidence="1">
    <location>
        <begin position="125"/>
        <end position="157"/>
    </location>
</feature>
<feature type="region of interest" description="Disordered" evidence="1">
    <location>
        <begin position="1079"/>
        <end position="1098"/>
    </location>
</feature>
<proteinExistence type="predicted"/>
<evidence type="ECO:0000313" key="4">
    <source>
        <dbReference type="Proteomes" id="UP000672602"/>
    </source>
</evidence>
<dbReference type="Pfam" id="PF05170">
    <property type="entry name" value="AsmA"/>
    <property type="match status" value="2"/>
</dbReference>
<feature type="domain" description="AsmA" evidence="2">
    <location>
        <begin position="700"/>
        <end position="904"/>
    </location>
</feature>
<feature type="compositionally biased region" description="Gly residues" evidence="1">
    <location>
        <begin position="745"/>
        <end position="757"/>
    </location>
</feature>
<dbReference type="PANTHER" id="PTHR30441:SF4">
    <property type="entry name" value="PROTEIN ASMA"/>
    <property type="match status" value="1"/>
</dbReference>
<keyword evidence="4" id="KW-1185">Reference proteome</keyword>
<dbReference type="GO" id="GO:0090313">
    <property type="term" value="P:regulation of protein targeting to membrane"/>
    <property type="evidence" value="ECO:0007669"/>
    <property type="project" value="TreeGrafter"/>
</dbReference>
<dbReference type="PANTHER" id="PTHR30441">
    <property type="entry name" value="DUF748 DOMAIN-CONTAINING PROTEIN"/>
    <property type="match status" value="1"/>
</dbReference>
<name>A0A8J7V1U0_9PROT</name>
<dbReference type="RefSeq" id="WP_210680709.1">
    <property type="nucleotide sequence ID" value="NZ_JAGMWN010000001.1"/>
</dbReference>
<protein>
    <submittedName>
        <fullName evidence="3">AsmA family protein</fullName>
    </submittedName>
</protein>
<dbReference type="AlphaFoldDB" id="A0A8J7V1U0"/>
<evidence type="ECO:0000259" key="2">
    <source>
        <dbReference type="Pfam" id="PF05170"/>
    </source>
</evidence>
<organism evidence="3 4">
    <name type="scientific">Marivibrio halodurans</name>
    <dbReference type="NCBI Taxonomy" id="2039722"/>
    <lineage>
        <taxon>Bacteria</taxon>
        <taxon>Pseudomonadati</taxon>
        <taxon>Pseudomonadota</taxon>
        <taxon>Alphaproteobacteria</taxon>
        <taxon>Rhodospirillales</taxon>
        <taxon>Rhodospirillaceae</taxon>
        <taxon>Marivibrio</taxon>
    </lineage>
</organism>
<dbReference type="GO" id="GO:0005886">
    <property type="term" value="C:plasma membrane"/>
    <property type="evidence" value="ECO:0007669"/>
    <property type="project" value="TreeGrafter"/>
</dbReference>
<gene>
    <name evidence="3" type="ORF">KAJ83_04045</name>
</gene>